<name>A0A0R1DXJ9_DROYA</name>
<feature type="transmembrane region" description="Helical" evidence="1">
    <location>
        <begin position="44"/>
        <end position="61"/>
    </location>
</feature>
<sequence>MIYYRCFEGSVLLLVCLALQYTVIFANLLITTKTIYRTMKSKQLLAAALCLAASLLLETMAQENAMLQIPPSLVECYNTSYFMNRDNRLPANMDTLISLIEKVEYSYAASSGVQADIRTVSVALLHRFRQDGIKKAAGINAADGVIPYSPTGFQFPKLKILLSGLIPGNAYTFPNSSLTRVERCSLHFMLSSTFDTRTRGDENNVCNQLSQYRAQRLPRSLKKEHDNNFISDSEWLEARSKRGRSSDSASKYEQLGDLDYESDWAYAGPETSQCPVEDGLVRTRWGTISGGTLIAGIAAGVQQQTVQLNQLLTRATPLRARSRSQSQTSNTIDNRWAATLAGELAEVTLVQLPVSNGNSASVGATGGWNDTVLPHWYFLSQRNNLEATDAEIRGGLDGLILAKNVASWRTQASSLKLSQLLRMYYSTNGVLSSGINACSRQNQFTNVAPSQEMEDQTNAFAVVLDRQMQLRVTLQPSLISQFAGNATASLVTYVPIMDYFPSPQWSEISNLTTIKTDLYVFVDTYWPFGWVVDYVTYVLQGLNIHPYASKVTLFAAYDTTAIVNTTDYIINVYENWNSTSHSRHPPGFSLPRILNTLNARVGDLLETDRATDNLGGRSLVALLIPSSLSYVDEKDYDYCQRYLERMRVRLPSLHFIYYGGGALVRFHDFVRDPSKDLYLLNTEKPPDSCGAPVITRIRQVPRRISNPRCNVKGAISEFGTNSLTQFGSLGSINFYRLDSLYLPDRQSMRYLKVSPISEITFTVCTSRSIERPFRNLSAPLRAEENCESTALGSFSFDLTDACVGYTFVACPPVFFSVQAQSFGEVSCIVEACQTPDEAQYIISLNNLGCNGATVATINMVLPSVACLLLFFRILRKCNF</sequence>
<feature type="transmembrane region" description="Helical" evidence="1">
    <location>
        <begin position="12"/>
        <end position="32"/>
    </location>
</feature>
<keyword evidence="3" id="KW-1185">Reference proteome</keyword>
<dbReference type="GO" id="GO:0008745">
    <property type="term" value="F:N-acetylmuramoyl-L-alanine amidase activity"/>
    <property type="evidence" value="ECO:0007669"/>
    <property type="project" value="UniProtKB-EC"/>
</dbReference>
<protein>
    <submittedName>
        <fullName evidence="2">Uncharacterized protein, isoform B</fullName>
        <ecNumber evidence="2">3.5.1.28</ecNumber>
    </submittedName>
</protein>
<dbReference type="EMBL" id="CM000158">
    <property type="protein sequence ID" value="KRK00627.1"/>
    <property type="molecule type" value="Genomic_DNA"/>
</dbReference>
<reference evidence="2 3" key="1">
    <citation type="journal article" date="2007" name="Nature">
        <title>Evolution of genes and genomes on the Drosophila phylogeny.</title>
        <authorList>
            <consortium name="Drosophila 12 Genomes Consortium"/>
            <person name="Clark A.G."/>
            <person name="Eisen M.B."/>
            <person name="Smith D.R."/>
            <person name="Bergman C.M."/>
            <person name="Oliver B."/>
            <person name="Markow T.A."/>
            <person name="Kaufman T.C."/>
            <person name="Kellis M."/>
            <person name="Gelbart W."/>
            <person name="Iyer V.N."/>
            <person name="Pollard D.A."/>
            <person name="Sackton T.B."/>
            <person name="Larracuente A.M."/>
            <person name="Singh N.D."/>
            <person name="Abad J.P."/>
            <person name="Abt D.N."/>
            <person name="Adryan B."/>
            <person name="Aguade M."/>
            <person name="Akashi H."/>
            <person name="Anderson W.W."/>
            <person name="Aquadro C.F."/>
            <person name="Ardell D.H."/>
            <person name="Arguello R."/>
            <person name="Artieri C.G."/>
            <person name="Barbash D.A."/>
            <person name="Barker D."/>
            <person name="Barsanti P."/>
            <person name="Batterham P."/>
            <person name="Batzoglou S."/>
            <person name="Begun D."/>
            <person name="Bhutkar A."/>
            <person name="Blanco E."/>
            <person name="Bosak S.A."/>
            <person name="Bradley R.K."/>
            <person name="Brand A.D."/>
            <person name="Brent M.R."/>
            <person name="Brooks A.N."/>
            <person name="Brown R.H."/>
            <person name="Butlin R.K."/>
            <person name="Caggese C."/>
            <person name="Calvi B.R."/>
            <person name="Bernardo de Carvalho A."/>
            <person name="Caspi A."/>
            <person name="Castrezana S."/>
            <person name="Celniker S.E."/>
            <person name="Chang J.L."/>
            <person name="Chapple C."/>
            <person name="Chatterji S."/>
            <person name="Chinwalla A."/>
            <person name="Civetta A."/>
            <person name="Clifton S.W."/>
            <person name="Comeron J.M."/>
            <person name="Costello J.C."/>
            <person name="Coyne J.A."/>
            <person name="Daub J."/>
            <person name="David R.G."/>
            <person name="Delcher A.L."/>
            <person name="Delehaunty K."/>
            <person name="Do C.B."/>
            <person name="Ebling H."/>
            <person name="Edwards K."/>
            <person name="Eickbush T."/>
            <person name="Evans J.D."/>
            <person name="Filipski A."/>
            <person name="Findeiss S."/>
            <person name="Freyhult E."/>
            <person name="Fulton L."/>
            <person name="Fulton R."/>
            <person name="Garcia A.C."/>
            <person name="Gardiner A."/>
            <person name="Garfield D.A."/>
            <person name="Garvin B.E."/>
            <person name="Gibson G."/>
            <person name="Gilbert D."/>
            <person name="Gnerre S."/>
            <person name="Godfrey J."/>
            <person name="Good R."/>
            <person name="Gotea V."/>
            <person name="Gravely B."/>
            <person name="Greenberg A.J."/>
            <person name="Griffiths-Jones S."/>
            <person name="Gross S."/>
            <person name="Guigo R."/>
            <person name="Gustafson E.A."/>
            <person name="Haerty W."/>
            <person name="Hahn M.W."/>
            <person name="Halligan D.L."/>
            <person name="Halpern A.L."/>
            <person name="Halter G.M."/>
            <person name="Han M.V."/>
            <person name="Heger A."/>
            <person name="Hillier L."/>
            <person name="Hinrichs A.S."/>
            <person name="Holmes I."/>
            <person name="Hoskins R.A."/>
            <person name="Hubisz M.J."/>
            <person name="Hultmark D."/>
            <person name="Huntley M.A."/>
            <person name="Jaffe D.B."/>
            <person name="Jagadeeshan S."/>
            <person name="Jeck W.R."/>
            <person name="Johnson J."/>
            <person name="Jones C.D."/>
            <person name="Jordan W.C."/>
            <person name="Karpen G.H."/>
            <person name="Kataoka E."/>
            <person name="Keightley P.D."/>
            <person name="Kheradpour P."/>
            <person name="Kirkness E.F."/>
            <person name="Koerich L.B."/>
            <person name="Kristiansen K."/>
            <person name="Kudrna D."/>
            <person name="Kulathinal R.J."/>
            <person name="Kumar S."/>
            <person name="Kwok R."/>
            <person name="Lander E."/>
            <person name="Langley C.H."/>
            <person name="Lapoint R."/>
            <person name="Lazzaro B.P."/>
            <person name="Lee S.J."/>
            <person name="Levesque L."/>
            <person name="Li R."/>
            <person name="Lin C.F."/>
            <person name="Lin M.F."/>
            <person name="Lindblad-Toh K."/>
            <person name="Llopart A."/>
            <person name="Long M."/>
            <person name="Low L."/>
            <person name="Lozovsky E."/>
            <person name="Lu J."/>
            <person name="Luo M."/>
            <person name="Machado C.A."/>
            <person name="Makalowski W."/>
            <person name="Marzo M."/>
            <person name="Matsuda M."/>
            <person name="Matzkin L."/>
            <person name="McAllister B."/>
            <person name="McBride C.S."/>
            <person name="McKernan B."/>
            <person name="McKernan K."/>
            <person name="Mendez-Lago M."/>
            <person name="Minx P."/>
            <person name="Mollenhauer M.U."/>
            <person name="Montooth K."/>
            <person name="Mount S.M."/>
            <person name="Mu X."/>
            <person name="Myers E."/>
            <person name="Negre B."/>
            <person name="Newfeld S."/>
            <person name="Nielsen R."/>
            <person name="Noor M.A."/>
            <person name="O'Grady P."/>
            <person name="Pachter L."/>
            <person name="Papaceit M."/>
            <person name="Parisi M.J."/>
            <person name="Parisi M."/>
            <person name="Parts L."/>
            <person name="Pedersen J.S."/>
            <person name="Pesole G."/>
            <person name="Phillippy A.M."/>
            <person name="Ponting C.P."/>
            <person name="Pop M."/>
            <person name="Porcelli D."/>
            <person name="Powell J.R."/>
            <person name="Prohaska S."/>
            <person name="Pruitt K."/>
            <person name="Puig M."/>
            <person name="Quesneville H."/>
            <person name="Ram K.R."/>
            <person name="Rand D."/>
            <person name="Rasmussen M.D."/>
            <person name="Reed L.K."/>
            <person name="Reenan R."/>
            <person name="Reily A."/>
            <person name="Remington K.A."/>
            <person name="Rieger T.T."/>
            <person name="Ritchie M.G."/>
            <person name="Robin C."/>
            <person name="Rogers Y.H."/>
            <person name="Rohde C."/>
            <person name="Rozas J."/>
            <person name="Rubenfield M.J."/>
            <person name="Ruiz A."/>
            <person name="Russo S."/>
            <person name="Salzberg S.L."/>
            <person name="Sanchez-Gracia A."/>
            <person name="Saranga D.J."/>
            <person name="Sato H."/>
            <person name="Schaeffer S.W."/>
            <person name="Schatz M.C."/>
            <person name="Schlenke T."/>
            <person name="Schwartz R."/>
            <person name="Segarra C."/>
            <person name="Singh R.S."/>
            <person name="Sirot L."/>
            <person name="Sirota M."/>
            <person name="Sisneros N.B."/>
            <person name="Smith C.D."/>
            <person name="Smith T.F."/>
            <person name="Spieth J."/>
            <person name="Stage D.E."/>
            <person name="Stark A."/>
            <person name="Stephan W."/>
            <person name="Strausberg R.L."/>
            <person name="Strempel S."/>
            <person name="Sturgill D."/>
            <person name="Sutton G."/>
            <person name="Sutton G.G."/>
            <person name="Tao W."/>
            <person name="Teichmann S."/>
            <person name="Tobari Y.N."/>
            <person name="Tomimura Y."/>
            <person name="Tsolas J.M."/>
            <person name="Valente V.L."/>
            <person name="Venter E."/>
            <person name="Venter J.C."/>
            <person name="Vicario S."/>
            <person name="Vieira F.G."/>
            <person name="Vilella A.J."/>
            <person name="Villasante A."/>
            <person name="Walenz B."/>
            <person name="Wang J."/>
            <person name="Wasserman M."/>
            <person name="Watts T."/>
            <person name="Wilson D."/>
            <person name="Wilson R.K."/>
            <person name="Wing R.A."/>
            <person name="Wolfner M.F."/>
            <person name="Wong A."/>
            <person name="Wong G.K."/>
            <person name="Wu C.I."/>
            <person name="Wu G."/>
            <person name="Yamamoto D."/>
            <person name="Yang H.P."/>
            <person name="Yang S.P."/>
            <person name="Yorke J.A."/>
            <person name="Yoshida K."/>
            <person name="Zdobnov E."/>
            <person name="Zhang P."/>
            <person name="Zhang Y."/>
            <person name="Zimin A.V."/>
            <person name="Baldwin J."/>
            <person name="Abdouelleil A."/>
            <person name="Abdulkadir J."/>
            <person name="Abebe A."/>
            <person name="Abera B."/>
            <person name="Abreu J."/>
            <person name="Acer S.C."/>
            <person name="Aftuck L."/>
            <person name="Alexander A."/>
            <person name="An P."/>
            <person name="Anderson E."/>
            <person name="Anderson S."/>
            <person name="Arachi H."/>
            <person name="Azer M."/>
            <person name="Bachantsang P."/>
            <person name="Barry A."/>
            <person name="Bayul T."/>
            <person name="Berlin A."/>
            <person name="Bessette D."/>
            <person name="Bloom T."/>
            <person name="Blye J."/>
            <person name="Boguslavskiy L."/>
            <person name="Bonnet C."/>
            <person name="Boukhgalter B."/>
            <person name="Bourzgui I."/>
            <person name="Brown A."/>
            <person name="Cahill P."/>
            <person name="Channer S."/>
            <person name="Cheshatsang Y."/>
            <person name="Chuda L."/>
            <person name="Citroen M."/>
            <person name="Collymore A."/>
            <person name="Cooke P."/>
            <person name="Costello M."/>
            <person name="D'Aco K."/>
            <person name="Daza R."/>
            <person name="De Haan G."/>
            <person name="DeGray S."/>
            <person name="DeMaso C."/>
            <person name="Dhargay N."/>
            <person name="Dooley K."/>
            <person name="Dooley E."/>
            <person name="Doricent M."/>
            <person name="Dorje P."/>
            <person name="Dorjee K."/>
            <person name="Dupes A."/>
            <person name="Elong R."/>
            <person name="Falk J."/>
            <person name="Farina A."/>
            <person name="Faro S."/>
            <person name="Ferguson D."/>
            <person name="Fisher S."/>
            <person name="Foley C.D."/>
            <person name="Franke A."/>
            <person name="Friedrich D."/>
            <person name="Gadbois L."/>
            <person name="Gearin G."/>
            <person name="Gearin C.R."/>
            <person name="Giannoukos G."/>
            <person name="Goode T."/>
            <person name="Graham J."/>
            <person name="Grandbois E."/>
            <person name="Grewal S."/>
            <person name="Gyaltsen K."/>
            <person name="Hafez N."/>
            <person name="Hagos B."/>
            <person name="Hall J."/>
            <person name="Henson C."/>
            <person name="Hollinger A."/>
            <person name="Honan T."/>
            <person name="Huard M.D."/>
            <person name="Hughes L."/>
            <person name="Hurhula B."/>
            <person name="Husby M.E."/>
            <person name="Kamat A."/>
            <person name="Kanga B."/>
            <person name="Kashin S."/>
            <person name="Khazanovich D."/>
            <person name="Kisner P."/>
            <person name="Lance K."/>
            <person name="Lara M."/>
            <person name="Lee W."/>
            <person name="Lennon N."/>
            <person name="Letendre F."/>
            <person name="LeVine R."/>
            <person name="Lipovsky A."/>
            <person name="Liu X."/>
            <person name="Liu J."/>
            <person name="Liu S."/>
            <person name="Lokyitsang T."/>
            <person name="Lokyitsang Y."/>
            <person name="Lubonja R."/>
            <person name="Lui A."/>
            <person name="MacDonald P."/>
            <person name="Magnisalis V."/>
            <person name="Maru K."/>
            <person name="Matthews C."/>
            <person name="McCusker W."/>
            <person name="McDonough S."/>
            <person name="Mehta T."/>
            <person name="Meldrim J."/>
            <person name="Meneus L."/>
            <person name="Mihai O."/>
            <person name="Mihalev A."/>
            <person name="Mihova T."/>
            <person name="Mittelman R."/>
            <person name="Mlenga V."/>
            <person name="Montmayeur A."/>
            <person name="Mulrain L."/>
            <person name="Navidi A."/>
            <person name="Naylor J."/>
            <person name="Negash T."/>
            <person name="Nguyen T."/>
            <person name="Nguyen N."/>
            <person name="Nicol R."/>
            <person name="Norbu C."/>
            <person name="Norbu N."/>
            <person name="Novod N."/>
            <person name="O'Neill B."/>
            <person name="Osman S."/>
            <person name="Markiewicz E."/>
            <person name="Oyono O.L."/>
            <person name="Patti C."/>
            <person name="Phunkhang P."/>
            <person name="Pierre F."/>
            <person name="Priest M."/>
            <person name="Raghuraman S."/>
            <person name="Rege F."/>
            <person name="Reyes R."/>
            <person name="Rise C."/>
            <person name="Rogov P."/>
            <person name="Ross K."/>
            <person name="Ryan E."/>
            <person name="Settipalli S."/>
            <person name="Shea T."/>
            <person name="Sherpa N."/>
            <person name="Shi L."/>
            <person name="Shih D."/>
            <person name="Sparrow T."/>
            <person name="Spaulding J."/>
            <person name="Stalker J."/>
            <person name="Stange-Thomann N."/>
            <person name="Stavropoulos S."/>
            <person name="Stone C."/>
            <person name="Strader C."/>
            <person name="Tesfaye S."/>
            <person name="Thomson T."/>
            <person name="Thoulutsang Y."/>
            <person name="Thoulutsang D."/>
            <person name="Topham K."/>
            <person name="Topping I."/>
            <person name="Tsamla T."/>
            <person name="Vassiliev H."/>
            <person name="Vo A."/>
            <person name="Wangchuk T."/>
            <person name="Wangdi T."/>
            <person name="Weiand M."/>
            <person name="Wilkinson J."/>
            <person name="Wilson A."/>
            <person name="Yadav S."/>
            <person name="Young G."/>
            <person name="Yu Q."/>
            <person name="Zembek L."/>
            <person name="Zhong D."/>
            <person name="Zimmer A."/>
            <person name="Zwirko Z."/>
            <person name="Jaffe D.B."/>
            <person name="Alvarez P."/>
            <person name="Brockman W."/>
            <person name="Butler J."/>
            <person name="Chin C."/>
            <person name="Gnerre S."/>
            <person name="Grabherr M."/>
            <person name="Kleber M."/>
            <person name="Mauceli E."/>
            <person name="MacCallum I."/>
        </authorList>
    </citation>
    <scope>NUCLEOTIDE SEQUENCE [LARGE SCALE GENOMIC DNA]</scope>
    <source>
        <strain evidence="3">Tai18E2 / Tucson 14021-0261.01</strain>
    </source>
</reference>
<reference evidence="2 3" key="2">
    <citation type="journal article" date="2007" name="PLoS Biol.">
        <title>Principles of genome evolution in the Drosophila melanogaster species group.</title>
        <authorList>
            <person name="Ranz J.M."/>
            <person name="Maurin D."/>
            <person name="Chan Y.S."/>
            <person name="von Grotthuss M."/>
            <person name="Hillier L.W."/>
            <person name="Roote J."/>
            <person name="Ashburner M."/>
            <person name="Bergman C.M."/>
        </authorList>
    </citation>
    <scope>NUCLEOTIDE SEQUENCE [LARGE SCALE GENOMIC DNA]</scope>
    <source>
        <strain evidence="3">Tai18E2 / Tucson 14021-0261.01</strain>
    </source>
</reference>
<organism evidence="2 3">
    <name type="scientific">Drosophila yakuba</name>
    <name type="common">Fruit fly</name>
    <dbReference type="NCBI Taxonomy" id="7245"/>
    <lineage>
        <taxon>Eukaryota</taxon>
        <taxon>Metazoa</taxon>
        <taxon>Ecdysozoa</taxon>
        <taxon>Arthropoda</taxon>
        <taxon>Hexapoda</taxon>
        <taxon>Insecta</taxon>
        <taxon>Pterygota</taxon>
        <taxon>Neoptera</taxon>
        <taxon>Endopterygota</taxon>
        <taxon>Diptera</taxon>
        <taxon>Brachycera</taxon>
        <taxon>Muscomorpha</taxon>
        <taxon>Ephydroidea</taxon>
        <taxon>Drosophilidae</taxon>
        <taxon>Drosophila</taxon>
        <taxon>Sophophora</taxon>
    </lineage>
</organism>
<accession>A0A0R1DXJ9</accession>
<evidence type="ECO:0000256" key="1">
    <source>
        <dbReference type="SAM" id="Phobius"/>
    </source>
</evidence>
<dbReference type="EC" id="3.5.1.28" evidence="2"/>
<keyword evidence="1" id="KW-0472">Membrane</keyword>
<dbReference type="AlphaFoldDB" id="A0A0R1DXJ9"/>
<keyword evidence="1" id="KW-0812">Transmembrane</keyword>
<keyword evidence="2" id="KW-0378">Hydrolase</keyword>
<dbReference type="OrthoDB" id="10256829at2759"/>
<evidence type="ECO:0000313" key="3">
    <source>
        <dbReference type="Proteomes" id="UP000002282"/>
    </source>
</evidence>
<proteinExistence type="predicted"/>
<gene>
    <name evidence="2" type="primary">Dyak\GE11380</name>
    <name evidence="2" type="synonym">dyak_GLEANR_11717</name>
    <name evidence="2" type="synonym">GE11380</name>
    <name evidence="2" type="ORF">Dyak_GE11380</name>
</gene>
<keyword evidence="1" id="KW-1133">Transmembrane helix</keyword>
<feature type="transmembrane region" description="Helical" evidence="1">
    <location>
        <begin position="852"/>
        <end position="874"/>
    </location>
</feature>
<dbReference type="Proteomes" id="UP000002282">
    <property type="component" value="Chromosome 2R"/>
</dbReference>
<evidence type="ECO:0000313" key="2">
    <source>
        <dbReference type="EMBL" id="KRK00627.1"/>
    </source>
</evidence>